<protein>
    <submittedName>
        <fullName evidence="1">DUF885 domain-containing protein</fullName>
    </submittedName>
</protein>
<sequence>LDTAADRILAQTPEAGVYAGVPAALDGGPLAGVIDDYSPAGEARLRETLRAGQADLTRLTCTADANGALDLATGRAVLENSLRSADIPYGRVAPFSFSGHVPYLVTQIGGPAIDTPAIMTGQQSVSTPAAVEAWLAKLDTFPAAFTGVGAKLAADEAAGCRPPRILLEGAAKVIAGFFAGPADRHPMIAALRDGMASARLDAAFRDRALARATRLLEDRARPAYAALAAQVTDMIPRGRAEDGLWAQPQGDAFYAANVRSLGDTALPPAEIHKIGLGEVTRITAAMERLLRARGLTKGSVGARMTALALDPANQFADSDAGRAELLDYLRGLVAKMEARYPEILPPAMIPRQRLQIRRVPVATQAGAPGGYYDGPSLDGPRPGTYWINLRDMEAVARFHLPTLSYHEGVPGHHTQNSVALGLGEQPLLIRLASFNAYQEGWALYSERLAAEMGAYATDPLGDLGRLQDELFRAVRLVVDTGLHFHRWDRMRAIAYMQGVTGHASSEVTAEIHRYMAWPGQALGYKIGQLRLIELRDRMRAKQGRRFTRQAFHALVLGRGAMPLDLVAQRIG</sequence>
<evidence type="ECO:0000313" key="2">
    <source>
        <dbReference type="Proteomes" id="UP000318681"/>
    </source>
</evidence>
<dbReference type="PANTHER" id="PTHR33361">
    <property type="entry name" value="GLR0591 PROTEIN"/>
    <property type="match status" value="1"/>
</dbReference>
<gene>
    <name evidence="1" type="ORF">FOY91_19860</name>
</gene>
<dbReference type="EMBL" id="VNIM01000141">
    <property type="protein sequence ID" value="TVV70137.1"/>
    <property type="molecule type" value="Genomic_DNA"/>
</dbReference>
<dbReference type="Proteomes" id="UP000318681">
    <property type="component" value="Unassembled WGS sequence"/>
</dbReference>
<dbReference type="InterPro" id="IPR010281">
    <property type="entry name" value="DUF885"/>
</dbReference>
<proteinExistence type="predicted"/>
<name>A0A558QSW3_9SPHN</name>
<dbReference type="AlphaFoldDB" id="A0A558QSW3"/>
<dbReference type="Pfam" id="PF05960">
    <property type="entry name" value="DUF885"/>
    <property type="match status" value="1"/>
</dbReference>
<accession>A0A558QSW3</accession>
<feature type="non-terminal residue" evidence="1">
    <location>
        <position position="1"/>
    </location>
</feature>
<keyword evidence="2" id="KW-1185">Reference proteome</keyword>
<evidence type="ECO:0000313" key="1">
    <source>
        <dbReference type="EMBL" id="TVV70137.1"/>
    </source>
</evidence>
<dbReference type="OrthoDB" id="7937304at2"/>
<dbReference type="RefSeq" id="WP_145155599.1">
    <property type="nucleotide sequence ID" value="NZ_VNIM01000141.1"/>
</dbReference>
<organism evidence="1 2">
    <name type="scientific">Alterirhizorhabdus solaris</name>
    <dbReference type="NCBI Taxonomy" id="2529389"/>
    <lineage>
        <taxon>Bacteria</taxon>
        <taxon>Pseudomonadati</taxon>
        <taxon>Pseudomonadota</taxon>
        <taxon>Alphaproteobacteria</taxon>
        <taxon>Sphingomonadales</taxon>
        <taxon>Rhizorhabdaceae</taxon>
        <taxon>Alterirhizorhabdus</taxon>
    </lineage>
</organism>
<dbReference type="PANTHER" id="PTHR33361:SF2">
    <property type="entry name" value="DUF885 DOMAIN-CONTAINING PROTEIN"/>
    <property type="match status" value="1"/>
</dbReference>
<comment type="caution">
    <text evidence="1">The sequence shown here is derived from an EMBL/GenBank/DDBJ whole genome shotgun (WGS) entry which is preliminary data.</text>
</comment>
<reference evidence="1 2" key="1">
    <citation type="submission" date="2019-07" db="EMBL/GenBank/DDBJ databases">
        <title>Sphingomonas solaris sp. nov., isolated from a solar panel from Boston, Massachusetts.</title>
        <authorList>
            <person name="Tanner K."/>
            <person name="Pascual J."/>
            <person name="Mancuso C."/>
            <person name="Pereto J."/>
            <person name="Khalil A."/>
            <person name="Vilanova C."/>
        </authorList>
    </citation>
    <scope>NUCLEOTIDE SEQUENCE [LARGE SCALE GENOMIC DNA]</scope>
    <source>
        <strain evidence="1 2">R4DWN</strain>
    </source>
</reference>